<evidence type="ECO:0000313" key="6">
    <source>
        <dbReference type="EMBL" id="KAE9250667.1"/>
    </source>
</evidence>
<proteinExistence type="predicted"/>
<evidence type="ECO:0000313" key="5">
    <source>
        <dbReference type="EMBL" id="KAE9229230.1"/>
    </source>
</evidence>
<name>A0A6A3DR39_9STRA</name>
<dbReference type="EMBL" id="QXGD01000146">
    <property type="protein sequence ID" value="KAE9250667.1"/>
    <property type="molecule type" value="Genomic_DNA"/>
</dbReference>
<reference evidence="8 9" key="1">
    <citation type="submission" date="2018-08" db="EMBL/GenBank/DDBJ databases">
        <title>Genomic investigation of the strawberry pathogen Phytophthora fragariae indicates pathogenicity is determined by transcriptional variation in three key races.</title>
        <authorList>
            <person name="Adams T.M."/>
            <person name="Armitage A.D."/>
            <person name="Sobczyk M.K."/>
            <person name="Bates H.J."/>
            <person name="Dunwell J.M."/>
            <person name="Nellist C.F."/>
            <person name="Harrison R.J."/>
        </authorList>
    </citation>
    <scope>NUCLEOTIDE SEQUENCE [LARGE SCALE GENOMIC DNA]</scope>
    <source>
        <strain evidence="7 10">A4</strain>
        <strain evidence="6 11">BC-1</strain>
        <strain evidence="5 9">NOV-27</strain>
        <strain evidence="4 12">NOV-5</strain>
        <strain evidence="3 13">NOV-71</strain>
        <strain evidence="2 8">NOV-9</strain>
    </source>
</reference>
<evidence type="ECO:0000313" key="13">
    <source>
        <dbReference type="Proteomes" id="UP000441208"/>
    </source>
</evidence>
<evidence type="ECO:0000313" key="8">
    <source>
        <dbReference type="Proteomes" id="UP000429523"/>
    </source>
</evidence>
<evidence type="ECO:0000313" key="12">
    <source>
        <dbReference type="Proteomes" id="UP000440732"/>
    </source>
</evidence>
<feature type="compositionally biased region" description="Basic and acidic residues" evidence="1">
    <location>
        <begin position="72"/>
        <end position="81"/>
    </location>
</feature>
<gene>
    <name evidence="7" type="ORF">PF001_g25889</name>
    <name evidence="6" type="ORF">PF002_g4652</name>
    <name evidence="5" type="ORF">PF005_g3981</name>
    <name evidence="4" type="ORF">PF006_g4851</name>
    <name evidence="3" type="ORF">PF007_g5688</name>
    <name evidence="2" type="ORF">PF009_g27162</name>
</gene>
<dbReference type="EMBL" id="QXGF01003046">
    <property type="protein sequence ID" value="KAE8922576.1"/>
    <property type="molecule type" value="Genomic_DNA"/>
</dbReference>
<evidence type="ECO:0000313" key="4">
    <source>
        <dbReference type="EMBL" id="KAE9150790.1"/>
    </source>
</evidence>
<evidence type="ECO:0000256" key="1">
    <source>
        <dbReference type="SAM" id="MobiDB-lite"/>
    </source>
</evidence>
<protein>
    <submittedName>
        <fullName evidence="2">Uncharacterized protein</fullName>
    </submittedName>
</protein>
<dbReference type="Proteomes" id="UP000440732">
    <property type="component" value="Unassembled WGS sequence"/>
</dbReference>
<evidence type="ECO:0000313" key="10">
    <source>
        <dbReference type="Proteomes" id="UP000437068"/>
    </source>
</evidence>
<dbReference type="AlphaFoldDB" id="A0A6A3DR39"/>
<organism evidence="2 8">
    <name type="scientific">Phytophthora fragariae</name>
    <dbReference type="NCBI Taxonomy" id="53985"/>
    <lineage>
        <taxon>Eukaryota</taxon>
        <taxon>Sar</taxon>
        <taxon>Stramenopiles</taxon>
        <taxon>Oomycota</taxon>
        <taxon>Peronosporomycetes</taxon>
        <taxon>Peronosporales</taxon>
        <taxon>Peronosporaceae</taxon>
        <taxon>Phytophthora</taxon>
    </lineage>
</organism>
<accession>A0A6A3DR39</accession>
<evidence type="ECO:0000313" key="2">
    <source>
        <dbReference type="EMBL" id="KAE8922576.1"/>
    </source>
</evidence>
<dbReference type="EMBL" id="QXGA01000174">
    <property type="protein sequence ID" value="KAE9150790.1"/>
    <property type="molecule type" value="Genomic_DNA"/>
</dbReference>
<dbReference type="Proteomes" id="UP000429523">
    <property type="component" value="Unassembled WGS sequence"/>
</dbReference>
<keyword evidence="9" id="KW-1185">Reference proteome</keyword>
<dbReference type="EMBL" id="QXGE01003123">
    <property type="protein sequence ID" value="KAE9276950.1"/>
    <property type="molecule type" value="Genomic_DNA"/>
</dbReference>
<sequence length="115" mass="11866">MGRTCGTSDLAVETKVAVVLFFVDQAARGVGASAAVAAAVESYYQVMDGVETVEEPLQCDCPVGASTSQHATKTDQTDEGRGGCACRRSPIGGAADPAIASARVRDSTRFIRPLS</sequence>
<evidence type="ECO:0000313" key="7">
    <source>
        <dbReference type="EMBL" id="KAE9276950.1"/>
    </source>
</evidence>
<dbReference type="Proteomes" id="UP000437068">
    <property type="component" value="Unassembled WGS sequence"/>
</dbReference>
<dbReference type="Proteomes" id="UP000433483">
    <property type="component" value="Unassembled WGS sequence"/>
</dbReference>
<evidence type="ECO:0000313" key="11">
    <source>
        <dbReference type="Proteomes" id="UP000440367"/>
    </source>
</evidence>
<dbReference type="Proteomes" id="UP000440367">
    <property type="component" value="Unassembled WGS sequence"/>
</dbReference>
<dbReference type="EMBL" id="QXFZ01000202">
    <property type="protein sequence ID" value="KAE9127242.1"/>
    <property type="molecule type" value="Genomic_DNA"/>
</dbReference>
<comment type="caution">
    <text evidence="2">The sequence shown here is derived from an EMBL/GenBank/DDBJ whole genome shotgun (WGS) entry which is preliminary data.</text>
</comment>
<evidence type="ECO:0000313" key="9">
    <source>
        <dbReference type="Proteomes" id="UP000433483"/>
    </source>
</evidence>
<evidence type="ECO:0000313" key="3">
    <source>
        <dbReference type="EMBL" id="KAE9127242.1"/>
    </source>
</evidence>
<dbReference type="EMBL" id="QXGB01000123">
    <property type="protein sequence ID" value="KAE9229230.1"/>
    <property type="molecule type" value="Genomic_DNA"/>
</dbReference>
<dbReference type="Proteomes" id="UP000441208">
    <property type="component" value="Unassembled WGS sequence"/>
</dbReference>
<feature type="region of interest" description="Disordered" evidence="1">
    <location>
        <begin position="64"/>
        <end position="98"/>
    </location>
</feature>